<dbReference type="Proteomes" id="UP000604046">
    <property type="component" value="Unassembled WGS sequence"/>
</dbReference>
<gene>
    <name evidence="2" type="primary">aurkb-a</name>
    <name evidence="2" type="ORF">SNAT2548_LOCUS11472</name>
</gene>
<reference evidence="2" key="1">
    <citation type="submission" date="2021-02" db="EMBL/GenBank/DDBJ databases">
        <authorList>
            <person name="Dougan E. K."/>
            <person name="Rhodes N."/>
            <person name="Thang M."/>
            <person name="Chan C."/>
        </authorList>
    </citation>
    <scope>NUCLEOTIDE SEQUENCE</scope>
</reference>
<protein>
    <submittedName>
        <fullName evidence="2">Aurkb-a protein</fullName>
    </submittedName>
</protein>
<proteinExistence type="predicted"/>
<evidence type="ECO:0000256" key="1">
    <source>
        <dbReference type="SAM" id="MobiDB-lite"/>
    </source>
</evidence>
<name>A0A812LEP9_9DINO</name>
<feature type="region of interest" description="Disordered" evidence="1">
    <location>
        <begin position="1"/>
        <end position="21"/>
    </location>
</feature>
<comment type="caution">
    <text evidence="2">The sequence shown here is derived from an EMBL/GenBank/DDBJ whole genome shotgun (WGS) entry which is preliminary data.</text>
</comment>
<keyword evidence="3" id="KW-1185">Reference proteome</keyword>
<feature type="region of interest" description="Disordered" evidence="1">
    <location>
        <begin position="175"/>
        <end position="194"/>
    </location>
</feature>
<organism evidence="2 3">
    <name type="scientific">Symbiodinium natans</name>
    <dbReference type="NCBI Taxonomy" id="878477"/>
    <lineage>
        <taxon>Eukaryota</taxon>
        <taxon>Sar</taxon>
        <taxon>Alveolata</taxon>
        <taxon>Dinophyceae</taxon>
        <taxon>Suessiales</taxon>
        <taxon>Symbiodiniaceae</taxon>
        <taxon>Symbiodinium</taxon>
    </lineage>
</organism>
<accession>A0A812LEP9</accession>
<evidence type="ECO:0000313" key="2">
    <source>
        <dbReference type="EMBL" id="CAE7244710.1"/>
    </source>
</evidence>
<sequence length="204" mass="21867">RQELLGSLGRRVARSPRSQAGSIAELAAGPAAADACLRASEKAERTLDAAGWHGRPTWNDIHDGLRPAQCGLPDTGERCQPHFRETELLSALQPPARARLRLQAGPQAAAWLSAIPSEAASALPPDRMLIALLRRRLRLPLPVAPHRCGAHGHECGADVDAYGDHHAVPSPWNCPASRPEGQMARTPAPGIDPADRRRLDFVAS</sequence>
<evidence type="ECO:0000313" key="3">
    <source>
        <dbReference type="Proteomes" id="UP000604046"/>
    </source>
</evidence>
<feature type="non-terminal residue" evidence="2">
    <location>
        <position position="204"/>
    </location>
</feature>
<dbReference type="EMBL" id="CAJNDS010001030">
    <property type="protein sequence ID" value="CAE7244710.1"/>
    <property type="molecule type" value="Genomic_DNA"/>
</dbReference>
<dbReference type="AlphaFoldDB" id="A0A812LEP9"/>